<dbReference type="EMBL" id="CAJOBO010000806">
    <property type="protein sequence ID" value="CAF4292834.1"/>
    <property type="molecule type" value="Genomic_DNA"/>
</dbReference>
<evidence type="ECO:0000313" key="6">
    <source>
        <dbReference type="Proteomes" id="UP000663862"/>
    </source>
</evidence>
<dbReference type="EMBL" id="CAJOBS010000843">
    <property type="protein sequence ID" value="CAF4649971.1"/>
    <property type="molecule type" value="Genomic_DNA"/>
</dbReference>
<feature type="transmembrane region" description="Helical" evidence="1">
    <location>
        <begin position="72"/>
        <end position="92"/>
    </location>
</feature>
<evidence type="ECO:0000256" key="1">
    <source>
        <dbReference type="SAM" id="Phobius"/>
    </source>
</evidence>
<dbReference type="EMBL" id="CAJOBP010001587">
    <property type="protein sequence ID" value="CAF4295839.1"/>
    <property type="molecule type" value="Genomic_DNA"/>
</dbReference>
<evidence type="ECO:0000313" key="5">
    <source>
        <dbReference type="EMBL" id="CAF4649971.1"/>
    </source>
</evidence>
<keyword evidence="1" id="KW-0812">Transmembrane</keyword>
<sequence length="259" mass="29059">MFLIPTIESSSSLLNNHEKSHSTMTYIYPVLNLTNESIKNNINSSLNKLRGFDNSLTYTSIKDGSNLTKTQIKVILTVVIVISFIMFIMAIFRFNLSTMKEVDYLFPFLVRLQKLNACRDQEANRIQTDIIRDRALKYRESSSRRGSITYYTRKYNPTPGIYSNERLNTSFSIKRFSNPSCNYSSQTTTTTVLPSPLPVESLTPTSVATATTATATRQNYATSSCKTSNNANNTYASIPVKPIVRKSFTTIGISRVGCA</sequence>
<dbReference type="Proteomes" id="UP000663862">
    <property type="component" value="Unassembled WGS sequence"/>
</dbReference>
<name>A0A820QZV9_9BILA</name>
<organism evidence="4 6">
    <name type="scientific">Rotaria socialis</name>
    <dbReference type="NCBI Taxonomy" id="392032"/>
    <lineage>
        <taxon>Eukaryota</taxon>
        <taxon>Metazoa</taxon>
        <taxon>Spiralia</taxon>
        <taxon>Gnathifera</taxon>
        <taxon>Rotifera</taxon>
        <taxon>Eurotatoria</taxon>
        <taxon>Bdelloidea</taxon>
        <taxon>Philodinida</taxon>
        <taxon>Philodinidae</taxon>
        <taxon>Rotaria</taxon>
    </lineage>
</organism>
<gene>
    <name evidence="2" type="ORF">HFQ381_LOCUS13032</name>
    <name evidence="5" type="ORF">TOA249_LOCUS13920</name>
    <name evidence="4" type="ORF">TSG867_LOCUS15175</name>
    <name evidence="3" type="ORF">UJA718_LOCUS12318</name>
</gene>
<evidence type="ECO:0000313" key="4">
    <source>
        <dbReference type="EMBL" id="CAF4428921.1"/>
    </source>
</evidence>
<evidence type="ECO:0000313" key="3">
    <source>
        <dbReference type="EMBL" id="CAF4295839.1"/>
    </source>
</evidence>
<reference evidence="4" key="1">
    <citation type="submission" date="2021-02" db="EMBL/GenBank/DDBJ databases">
        <authorList>
            <person name="Nowell W R."/>
        </authorList>
    </citation>
    <scope>NUCLEOTIDE SEQUENCE</scope>
</reference>
<dbReference type="EMBL" id="CAJOBQ010000876">
    <property type="protein sequence ID" value="CAF4428921.1"/>
    <property type="molecule type" value="Genomic_DNA"/>
</dbReference>
<evidence type="ECO:0000313" key="7">
    <source>
        <dbReference type="Proteomes" id="UP000663873"/>
    </source>
</evidence>
<keyword evidence="1" id="KW-0472">Membrane</keyword>
<dbReference type="Proteomes" id="UP000663873">
    <property type="component" value="Unassembled WGS sequence"/>
</dbReference>
<dbReference type="Proteomes" id="UP000663851">
    <property type="component" value="Unassembled WGS sequence"/>
</dbReference>
<proteinExistence type="predicted"/>
<dbReference type="Proteomes" id="UP000663838">
    <property type="component" value="Unassembled WGS sequence"/>
</dbReference>
<evidence type="ECO:0000313" key="2">
    <source>
        <dbReference type="EMBL" id="CAF4292834.1"/>
    </source>
</evidence>
<comment type="caution">
    <text evidence="4">The sequence shown here is derived from an EMBL/GenBank/DDBJ whole genome shotgun (WGS) entry which is preliminary data.</text>
</comment>
<keyword evidence="7" id="KW-1185">Reference proteome</keyword>
<accession>A0A820QZV9</accession>
<protein>
    <submittedName>
        <fullName evidence="4">Uncharacterized protein</fullName>
    </submittedName>
</protein>
<dbReference type="AlphaFoldDB" id="A0A820QZV9"/>
<keyword evidence="1" id="KW-1133">Transmembrane helix</keyword>